<evidence type="ECO:0000256" key="4">
    <source>
        <dbReference type="RuleBase" id="RU000363"/>
    </source>
</evidence>
<evidence type="ECO:0000256" key="3">
    <source>
        <dbReference type="ARBA" id="ARBA00037096"/>
    </source>
</evidence>
<dbReference type="STRING" id="7244.B4M5S7"/>
<dbReference type="CDD" id="cd05332">
    <property type="entry name" value="11beta-HSD1_like_SDR_c"/>
    <property type="match status" value="1"/>
</dbReference>
<dbReference type="InterPro" id="IPR036291">
    <property type="entry name" value="NAD(P)-bd_dom_sf"/>
</dbReference>
<reference evidence="8 9" key="1">
    <citation type="journal article" date="2007" name="Nature">
        <title>Evolution of genes and genomes on the Drosophila phylogeny.</title>
        <authorList>
            <consortium name="Drosophila 12 Genomes Consortium"/>
            <person name="Clark A.G."/>
            <person name="Eisen M.B."/>
            <person name="Smith D.R."/>
            <person name="Bergman C.M."/>
            <person name="Oliver B."/>
            <person name="Markow T.A."/>
            <person name="Kaufman T.C."/>
            <person name="Kellis M."/>
            <person name="Gelbart W."/>
            <person name="Iyer V.N."/>
            <person name="Pollard D.A."/>
            <person name="Sackton T.B."/>
            <person name="Larracuente A.M."/>
            <person name="Singh N.D."/>
            <person name="Abad J.P."/>
            <person name="Abt D.N."/>
            <person name="Adryan B."/>
            <person name="Aguade M."/>
            <person name="Akashi H."/>
            <person name="Anderson W.W."/>
            <person name="Aquadro C.F."/>
            <person name="Ardell D.H."/>
            <person name="Arguello R."/>
            <person name="Artieri C.G."/>
            <person name="Barbash D.A."/>
            <person name="Barker D."/>
            <person name="Barsanti P."/>
            <person name="Batterham P."/>
            <person name="Batzoglou S."/>
            <person name="Begun D."/>
            <person name="Bhutkar A."/>
            <person name="Blanco E."/>
            <person name="Bosak S.A."/>
            <person name="Bradley R.K."/>
            <person name="Brand A.D."/>
            <person name="Brent M.R."/>
            <person name="Brooks A.N."/>
            <person name="Brown R.H."/>
            <person name="Butlin R.K."/>
            <person name="Caggese C."/>
            <person name="Calvi B.R."/>
            <person name="Bernardo de Carvalho A."/>
            <person name="Caspi A."/>
            <person name="Castrezana S."/>
            <person name="Celniker S.E."/>
            <person name="Chang J.L."/>
            <person name="Chapple C."/>
            <person name="Chatterji S."/>
            <person name="Chinwalla A."/>
            <person name="Civetta A."/>
            <person name="Clifton S.W."/>
            <person name="Comeron J.M."/>
            <person name="Costello J.C."/>
            <person name="Coyne J.A."/>
            <person name="Daub J."/>
            <person name="David R.G."/>
            <person name="Delcher A.L."/>
            <person name="Delehaunty K."/>
            <person name="Do C.B."/>
            <person name="Ebling H."/>
            <person name="Edwards K."/>
            <person name="Eickbush T."/>
            <person name="Evans J.D."/>
            <person name="Filipski A."/>
            <person name="Findeiss S."/>
            <person name="Freyhult E."/>
            <person name="Fulton L."/>
            <person name="Fulton R."/>
            <person name="Garcia A.C."/>
            <person name="Gardiner A."/>
            <person name="Garfield D.A."/>
            <person name="Garvin B.E."/>
            <person name="Gibson G."/>
            <person name="Gilbert D."/>
            <person name="Gnerre S."/>
            <person name="Godfrey J."/>
            <person name="Good R."/>
            <person name="Gotea V."/>
            <person name="Gravely B."/>
            <person name="Greenberg A.J."/>
            <person name="Griffiths-Jones S."/>
            <person name="Gross S."/>
            <person name="Guigo R."/>
            <person name="Gustafson E.A."/>
            <person name="Haerty W."/>
            <person name="Hahn M.W."/>
            <person name="Halligan D.L."/>
            <person name="Halpern A.L."/>
            <person name="Halter G.M."/>
            <person name="Han M.V."/>
            <person name="Heger A."/>
            <person name="Hillier L."/>
            <person name="Hinrichs A.S."/>
            <person name="Holmes I."/>
            <person name="Hoskins R.A."/>
            <person name="Hubisz M.J."/>
            <person name="Hultmark D."/>
            <person name="Huntley M.A."/>
            <person name="Jaffe D.B."/>
            <person name="Jagadeeshan S."/>
            <person name="Jeck W.R."/>
            <person name="Johnson J."/>
            <person name="Jones C.D."/>
            <person name="Jordan W.C."/>
            <person name="Karpen G.H."/>
            <person name="Kataoka E."/>
            <person name="Keightley P.D."/>
            <person name="Kheradpour P."/>
            <person name="Kirkness E.F."/>
            <person name="Koerich L.B."/>
            <person name="Kristiansen K."/>
            <person name="Kudrna D."/>
            <person name="Kulathinal R.J."/>
            <person name="Kumar S."/>
            <person name="Kwok R."/>
            <person name="Lander E."/>
            <person name="Langley C.H."/>
            <person name="Lapoint R."/>
            <person name="Lazzaro B.P."/>
            <person name="Lee S.J."/>
            <person name="Levesque L."/>
            <person name="Li R."/>
            <person name="Lin C.F."/>
            <person name="Lin M.F."/>
            <person name="Lindblad-Toh K."/>
            <person name="Llopart A."/>
            <person name="Long M."/>
            <person name="Low L."/>
            <person name="Lozovsky E."/>
            <person name="Lu J."/>
            <person name="Luo M."/>
            <person name="Machado C.A."/>
            <person name="Makalowski W."/>
            <person name="Marzo M."/>
            <person name="Matsuda M."/>
            <person name="Matzkin L."/>
            <person name="McAllister B."/>
            <person name="McBride C.S."/>
            <person name="McKernan B."/>
            <person name="McKernan K."/>
            <person name="Mendez-Lago M."/>
            <person name="Minx P."/>
            <person name="Mollenhauer M.U."/>
            <person name="Montooth K."/>
            <person name="Mount S.M."/>
            <person name="Mu X."/>
            <person name="Myers E."/>
            <person name="Negre B."/>
            <person name="Newfeld S."/>
            <person name="Nielsen R."/>
            <person name="Noor M.A."/>
            <person name="O'Grady P."/>
            <person name="Pachter L."/>
            <person name="Papaceit M."/>
            <person name="Parisi M.J."/>
            <person name="Parisi M."/>
            <person name="Parts L."/>
            <person name="Pedersen J.S."/>
            <person name="Pesole G."/>
            <person name="Phillippy A.M."/>
            <person name="Ponting C.P."/>
            <person name="Pop M."/>
            <person name="Porcelli D."/>
            <person name="Powell J.R."/>
            <person name="Prohaska S."/>
            <person name="Pruitt K."/>
            <person name="Puig M."/>
            <person name="Quesneville H."/>
            <person name="Ram K.R."/>
            <person name="Rand D."/>
            <person name="Rasmussen M.D."/>
            <person name="Reed L.K."/>
            <person name="Reenan R."/>
            <person name="Reily A."/>
            <person name="Remington K.A."/>
            <person name="Rieger T.T."/>
            <person name="Ritchie M.G."/>
            <person name="Robin C."/>
            <person name="Rogers Y.H."/>
            <person name="Rohde C."/>
            <person name="Rozas J."/>
            <person name="Rubenfield M.J."/>
            <person name="Ruiz A."/>
            <person name="Russo S."/>
            <person name="Salzberg S.L."/>
            <person name="Sanchez-Gracia A."/>
            <person name="Saranga D.J."/>
            <person name="Sato H."/>
            <person name="Schaeffer S.W."/>
            <person name="Schatz M.C."/>
            <person name="Schlenke T."/>
            <person name="Schwartz R."/>
            <person name="Segarra C."/>
            <person name="Singh R.S."/>
            <person name="Sirot L."/>
            <person name="Sirota M."/>
            <person name="Sisneros N.B."/>
            <person name="Smith C.D."/>
            <person name="Smith T.F."/>
            <person name="Spieth J."/>
            <person name="Stage D.E."/>
            <person name="Stark A."/>
            <person name="Stephan W."/>
            <person name="Strausberg R.L."/>
            <person name="Strempel S."/>
            <person name="Sturgill D."/>
            <person name="Sutton G."/>
            <person name="Sutton G.G."/>
            <person name="Tao W."/>
            <person name="Teichmann S."/>
            <person name="Tobari Y.N."/>
            <person name="Tomimura Y."/>
            <person name="Tsolas J.M."/>
            <person name="Valente V.L."/>
            <person name="Venter E."/>
            <person name="Venter J.C."/>
            <person name="Vicario S."/>
            <person name="Vieira F.G."/>
            <person name="Vilella A.J."/>
            <person name="Villasante A."/>
            <person name="Walenz B."/>
            <person name="Wang J."/>
            <person name="Wasserman M."/>
            <person name="Watts T."/>
            <person name="Wilson D."/>
            <person name="Wilson R.K."/>
            <person name="Wing R.A."/>
            <person name="Wolfner M.F."/>
            <person name="Wong A."/>
            <person name="Wong G.K."/>
            <person name="Wu C.I."/>
            <person name="Wu G."/>
            <person name="Yamamoto D."/>
            <person name="Yang H.P."/>
            <person name="Yang S.P."/>
            <person name="Yorke J.A."/>
            <person name="Yoshida K."/>
            <person name="Zdobnov E."/>
            <person name="Zhang P."/>
            <person name="Zhang Y."/>
            <person name="Zimin A.V."/>
            <person name="Baldwin J."/>
            <person name="Abdouelleil A."/>
            <person name="Abdulkadir J."/>
            <person name="Abebe A."/>
            <person name="Abera B."/>
            <person name="Abreu J."/>
            <person name="Acer S.C."/>
            <person name="Aftuck L."/>
            <person name="Alexander A."/>
            <person name="An P."/>
            <person name="Anderson E."/>
            <person name="Anderson S."/>
            <person name="Arachi H."/>
            <person name="Azer M."/>
            <person name="Bachantsang P."/>
            <person name="Barry A."/>
            <person name="Bayul T."/>
            <person name="Berlin A."/>
            <person name="Bessette D."/>
            <person name="Bloom T."/>
            <person name="Blye J."/>
            <person name="Boguslavskiy L."/>
            <person name="Bonnet C."/>
            <person name="Boukhgalter B."/>
            <person name="Bourzgui I."/>
            <person name="Brown A."/>
            <person name="Cahill P."/>
            <person name="Channer S."/>
            <person name="Cheshatsang Y."/>
            <person name="Chuda L."/>
            <person name="Citroen M."/>
            <person name="Collymore A."/>
            <person name="Cooke P."/>
            <person name="Costello M."/>
            <person name="D'Aco K."/>
            <person name="Daza R."/>
            <person name="De Haan G."/>
            <person name="DeGray S."/>
            <person name="DeMaso C."/>
            <person name="Dhargay N."/>
            <person name="Dooley K."/>
            <person name="Dooley E."/>
            <person name="Doricent M."/>
            <person name="Dorje P."/>
            <person name="Dorjee K."/>
            <person name="Dupes A."/>
            <person name="Elong R."/>
            <person name="Falk J."/>
            <person name="Farina A."/>
            <person name="Faro S."/>
            <person name="Ferguson D."/>
            <person name="Fisher S."/>
            <person name="Foley C.D."/>
            <person name="Franke A."/>
            <person name="Friedrich D."/>
            <person name="Gadbois L."/>
            <person name="Gearin G."/>
            <person name="Gearin C.R."/>
            <person name="Giannoukos G."/>
            <person name="Goode T."/>
            <person name="Graham J."/>
            <person name="Grandbois E."/>
            <person name="Grewal S."/>
            <person name="Gyaltsen K."/>
            <person name="Hafez N."/>
            <person name="Hagos B."/>
            <person name="Hall J."/>
            <person name="Henson C."/>
            <person name="Hollinger A."/>
            <person name="Honan T."/>
            <person name="Huard M.D."/>
            <person name="Hughes L."/>
            <person name="Hurhula B."/>
            <person name="Husby M.E."/>
            <person name="Kamat A."/>
            <person name="Kanga B."/>
            <person name="Kashin S."/>
            <person name="Khazanovich D."/>
            <person name="Kisner P."/>
            <person name="Lance K."/>
            <person name="Lara M."/>
            <person name="Lee W."/>
            <person name="Lennon N."/>
            <person name="Letendre F."/>
            <person name="LeVine R."/>
            <person name="Lipovsky A."/>
            <person name="Liu X."/>
            <person name="Liu J."/>
            <person name="Liu S."/>
            <person name="Lokyitsang T."/>
            <person name="Lokyitsang Y."/>
            <person name="Lubonja R."/>
            <person name="Lui A."/>
            <person name="MacDonald P."/>
            <person name="Magnisalis V."/>
            <person name="Maru K."/>
            <person name="Matthews C."/>
            <person name="McCusker W."/>
            <person name="McDonough S."/>
            <person name="Mehta T."/>
            <person name="Meldrim J."/>
            <person name="Meneus L."/>
            <person name="Mihai O."/>
            <person name="Mihalev A."/>
            <person name="Mihova T."/>
            <person name="Mittelman R."/>
            <person name="Mlenga V."/>
            <person name="Montmayeur A."/>
            <person name="Mulrain L."/>
            <person name="Navidi A."/>
            <person name="Naylor J."/>
            <person name="Negash T."/>
            <person name="Nguyen T."/>
            <person name="Nguyen N."/>
            <person name="Nicol R."/>
            <person name="Norbu C."/>
            <person name="Norbu N."/>
            <person name="Novod N."/>
            <person name="O'Neill B."/>
            <person name="Osman S."/>
            <person name="Markiewicz E."/>
            <person name="Oyono O.L."/>
            <person name="Patti C."/>
            <person name="Phunkhang P."/>
            <person name="Pierre F."/>
            <person name="Priest M."/>
            <person name="Raghuraman S."/>
            <person name="Rege F."/>
            <person name="Reyes R."/>
            <person name="Rise C."/>
            <person name="Rogov P."/>
            <person name="Ross K."/>
            <person name="Ryan E."/>
            <person name="Settipalli S."/>
            <person name="Shea T."/>
            <person name="Sherpa N."/>
            <person name="Shi L."/>
            <person name="Shih D."/>
            <person name="Sparrow T."/>
            <person name="Spaulding J."/>
            <person name="Stalker J."/>
            <person name="Stange-Thomann N."/>
            <person name="Stavropoulos S."/>
            <person name="Stone C."/>
            <person name="Strader C."/>
            <person name="Tesfaye S."/>
            <person name="Thomson T."/>
            <person name="Thoulutsang Y."/>
            <person name="Thoulutsang D."/>
            <person name="Topham K."/>
            <person name="Topping I."/>
            <person name="Tsamla T."/>
            <person name="Vassiliev H."/>
            <person name="Vo A."/>
            <person name="Wangchuk T."/>
            <person name="Wangdi T."/>
            <person name="Weiand M."/>
            <person name="Wilkinson J."/>
            <person name="Wilson A."/>
            <person name="Yadav S."/>
            <person name="Young G."/>
            <person name="Yu Q."/>
            <person name="Zembek L."/>
            <person name="Zhong D."/>
            <person name="Zimmer A."/>
            <person name="Zwirko Z."/>
            <person name="Jaffe D.B."/>
            <person name="Alvarez P."/>
            <person name="Brockman W."/>
            <person name="Butler J."/>
            <person name="Chin C."/>
            <person name="Gnerre S."/>
            <person name="Grabherr M."/>
            <person name="Kleber M."/>
            <person name="Mauceli E."/>
            <person name="MacCallum I."/>
        </authorList>
    </citation>
    <scope>NUCLEOTIDE SEQUENCE [LARGE SCALE GENOMIC DNA]</scope>
    <source>
        <strain evidence="9">Tucson 15010-1051.87</strain>
    </source>
</reference>
<keyword evidence="5" id="KW-0472">Membrane</keyword>
<sequence length="349" mass="38607">MAFVLYFLFAIVQSSSCCKKEFIMKLHEVEKCAPSSDWNVLYWVLGSILMPIALPLAIINLWQRFRAQKYRNQLPGKVVLITGASSGLGESLAHVFYRAGCKVILAARRVQELERVKSDLLALDVDPAYPPTVLPLDLAELNSIPDFVSRALAVYNQVDILINNGGISVRADVASTSVDVDLKVMLVNYFGTVALTKALLPSMVKRQSGHICFISSVQGKFAIPQRAAYSASKHALQAFADSLRAEVANKKMYVSCVSPGYIRTQLSMNALTGAGSSYGKMDETTAKGMSPDKLAELILQCIMRKEPDIIVSDLQAKIAYYLRHFLPSVYFWIMAKRALKLEKAEKKAN</sequence>
<keyword evidence="2 8" id="KW-0560">Oxidoreductase</keyword>
<feature type="transmembrane region" description="Helical" evidence="5">
    <location>
        <begin position="41"/>
        <end position="62"/>
    </location>
</feature>
<evidence type="ECO:0000256" key="1">
    <source>
        <dbReference type="ARBA" id="ARBA00006484"/>
    </source>
</evidence>
<feature type="domain" description="Ketoreductase" evidence="7">
    <location>
        <begin position="77"/>
        <end position="265"/>
    </location>
</feature>
<keyword evidence="9" id="KW-1185">Reference proteome</keyword>
<name>B4M5S7_DROVI</name>
<dbReference type="NCBIfam" id="NF004825">
    <property type="entry name" value="PRK06181.1"/>
    <property type="match status" value="1"/>
</dbReference>
<keyword evidence="6" id="KW-0732">Signal</keyword>
<gene>
    <name evidence="8" type="primary">Dvir\GJ10521</name>
    <name evidence="8" type="ORF">Dvir_GJ10521</name>
</gene>
<dbReference type="PRINTS" id="PR00080">
    <property type="entry name" value="SDRFAMILY"/>
</dbReference>
<dbReference type="PANTHER" id="PTHR44196:SF1">
    <property type="entry name" value="DEHYDROGENASE_REDUCTASE SDR FAMILY MEMBER 7B"/>
    <property type="match status" value="1"/>
</dbReference>
<dbReference type="Pfam" id="PF00106">
    <property type="entry name" value="adh_short"/>
    <property type="match status" value="1"/>
</dbReference>
<dbReference type="GO" id="GO:0016020">
    <property type="term" value="C:membrane"/>
    <property type="evidence" value="ECO:0007669"/>
    <property type="project" value="TreeGrafter"/>
</dbReference>
<protein>
    <recommendedName>
        <fullName evidence="7">Ketoreductase domain-containing protein</fullName>
    </recommendedName>
</protein>
<dbReference type="OrthoDB" id="5307821at2759"/>
<dbReference type="HOGENOM" id="CLU_010194_2_1_1"/>
<dbReference type="PROSITE" id="PS00061">
    <property type="entry name" value="ADH_SHORT"/>
    <property type="match status" value="1"/>
</dbReference>
<dbReference type="KEGG" id="dvi:6632223"/>
<dbReference type="InterPro" id="IPR002347">
    <property type="entry name" value="SDR_fam"/>
</dbReference>
<dbReference type="SUPFAM" id="SSF51735">
    <property type="entry name" value="NAD(P)-binding Rossmann-fold domains"/>
    <property type="match status" value="1"/>
</dbReference>
<dbReference type="PANTHER" id="PTHR44196">
    <property type="entry name" value="DEHYDROGENASE/REDUCTASE SDR FAMILY MEMBER 7B"/>
    <property type="match status" value="1"/>
</dbReference>
<feature type="signal peptide" evidence="6">
    <location>
        <begin position="1"/>
        <end position="17"/>
    </location>
</feature>
<evidence type="ECO:0000259" key="7">
    <source>
        <dbReference type="SMART" id="SM00822"/>
    </source>
</evidence>
<evidence type="ECO:0000313" key="8">
    <source>
        <dbReference type="EMBL" id="EDW59003.2"/>
    </source>
</evidence>
<dbReference type="AlphaFoldDB" id="B4M5S7"/>
<dbReference type="PRINTS" id="PR00081">
    <property type="entry name" value="GDHRDH"/>
</dbReference>
<dbReference type="InterPro" id="IPR020904">
    <property type="entry name" value="Sc_DH/Rdtase_CS"/>
</dbReference>
<organism evidence="8 9">
    <name type="scientific">Drosophila virilis</name>
    <name type="common">Fruit fly</name>
    <dbReference type="NCBI Taxonomy" id="7244"/>
    <lineage>
        <taxon>Eukaryota</taxon>
        <taxon>Metazoa</taxon>
        <taxon>Ecdysozoa</taxon>
        <taxon>Arthropoda</taxon>
        <taxon>Hexapoda</taxon>
        <taxon>Insecta</taxon>
        <taxon>Pterygota</taxon>
        <taxon>Neoptera</taxon>
        <taxon>Endopterygota</taxon>
        <taxon>Diptera</taxon>
        <taxon>Brachycera</taxon>
        <taxon>Muscomorpha</taxon>
        <taxon>Ephydroidea</taxon>
        <taxon>Drosophilidae</taxon>
        <taxon>Drosophila</taxon>
    </lineage>
</organism>
<evidence type="ECO:0000313" key="9">
    <source>
        <dbReference type="Proteomes" id="UP000008792"/>
    </source>
</evidence>
<keyword evidence="5" id="KW-0812">Transmembrane</keyword>
<dbReference type="Proteomes" id="UP000008792">
    <property type="component" value="Unassembled WGS sequence"/>
</dbReference>
<evidence type="ECO:0000256" key="5">
    <source>
        <dbReference type="SAM" id="Phobius"/>
    </source>
</evidence>
<evidence type="ECO:0000256" key="2">
    <source>
        <dbReference type="ARBA" id="ARBA00023002"/>
    </source>
</evidence>
<dbReference type="GO" id="GO:0006629">
    <property type="term" value="P:lipid metabolic process"/>
    <property type="evidence" value="ECO:0007669"/>
    <property type="project" value="UniProtKB-ARBA"/>
</dbReference>
<dbReference type="GO" id="GO:0016491">
    <property type="term" value="F:oxidoreductase activity"/>
    <property type="evidence" value="ECO:0007669"/>
    <property type="project" value="UniProtKB-KW"/>
</dbReference>
<comment type="similarity">
    <text evidence="1 4">Belongs to the short-chain dehydrogenases/reductases (SDR) family.</text>
</comment>
<evidence type="ECO:0000256" key="6">
    <source>
        <dbReference type="SAM" id="SignalP"/>
    </source>
</evidence>
<dbReference type="SMART" id="SM00822">
    <property type="entry name" value="PKS_KR"/>
    <property type="match status" value="1"/>
</dbReference>
<dbReference type="InParanoid" id="B4M5S7"/>
<proteinExistence type="inferred from homology"/>
<dbReference type="FunCoup" id="B4M5S7">
    <property type="interactions" value="97"/>
</dbReference>
<feature type="chain" id="PRO_5006457659" description="Ketoreductase domain-containing protein" evidence="6">
    <location>
        <begin position="18"/>
        <end position="349"/>
    </location>
</feature>
<dbReference type="SMR" id="B4M5S7"/>
<comment type="function">
    <text evidence="3">Putative oxidoreductase.</text>
</comment>
<dbReference type="eggNOG" id="KOG1205">
    <property type="taxonomic scope" value="Eukaryota"/>
</dbReference>
<dbReference type="EMBL" id="CH940652">
    <property type="protein sequence ID" value="EDW59003.2"/>
    <property type="molecule type" value="Genomic_DNA"/>
</dbReference>
<dbReference type="Gene3D" id="3.40.50.720">
    <property type="entry name" value="NAD(P)-binding Rossmann-like Domain"/>
    <property type="match status" value="1"/>
</dbReference>
<dbReference type="InterPro" id="IPR057326">
    <property type="entry name" value="KR_dom"/>
</dbReference>
<accession>B4M5S7</accession>
<keyword evidence="5" id="KW-1133">Transmembrane helix</keyword>